<name>A0ABV9XVC0_9PSEU</name>
<protein>
    <submittedName>
        <fullName evidence="1">Uncharacterized protein</fullName>
    </submittedName>
</protein>
<dbReference type="Proteomes" id="UP001595833">
    <property type="component" value="Unassembled WGS sequence"/>
</dbReference>
<evidence type="ECO:0000313" key="1">
    <source>
        <dbReference type="EMBL" id="MFC5054255.1"/>
    </source>
</evidence>
<comment type="caution">
    <text evidence="1">The sequence shown here is derived from an EMBL/GenBank/DDBJ whole genome shotgun (WGS) entry which is preliminary data.</text>
</comment>
<accession>A0ABV9XVC0</accession>
<sequence>MDGQLLVVLGHRADPVPQAVAERLTGGEAHRQLTADAADDLVLMDAVLRREAAEALDRVDAAQRRIAAIRPVSESGSGPLTRAVAEHNEAVRDLDHARALIEQLREFVIALDPPAGLLRAAAQGWRRSPEVPAQVAVLDDETTFLGLDPRRATVTGLGVFALDGVEEWGWAWRRDGDDDDLSADLQPDRCGRWVLGYLPGTREIYAVLRAAGLPTRIWLLGRDFAPDTAYAVLDDLAPRMACPNSLIDAAGTIHSASLWRSREQKIALAKPALRAVSAPADGSDPR</sequence>
<dbReference type="RefSeq" id="WP_344041490.1">
    <property type="nucleotide sequence ID" value="NZ_BAAAKE010000029.1"/>
</dbReference>
<dbReference type="EMBL" id="JBHSJB010000010">
    <property type="protein sequence ID" value="MFC5054255.1"/>
    <property type="molecule type" value="Genomic_DNA"/>
</dbReference>
<keyword evidence="2" id="KW-1185">Reference proteome</keyword>
<gene>
    <name evidence="1" type="ORF">ACFPFM_10850</name>
</gene>
<evidence type="ECO:0000313" key="2">
    <source>
        <dbReference type="Proteomes" id="UP001595833"/>
    </source>
</evidence>
<proteinExistence type="predicted"/>
<reference evidence="2" key="1">
    <citation type="journal article" date="2019" name="Int. J. Syst. Evol. Microbiol.">
        <title>The Global Catalogue of Microorganisms (GCM) 10K type strain sequencing project: providing services to taxonomists for standard genome sequencing and annotation.</title>
        <authorList>
            <consortium name="The Broad Institute Genomics Platform"/>
            <consortium name="The Broad Institute Genome Sequencing Center for Infectious Disease"/>
            <person name="Wu L."/>
            <person name="Ma J."/>
        </authorList>
    </citation>
    <scope>NUCLEOTIDE SEQUENCE [LARGE SCALE GENOMIC DNA]</scope>
    <source>
        <strain evidence="2">KCTC 12848</strain>
    </source>
</reference>
<organism evidence="1 2">
    <name type="scientific">Saccharothrix xinjiangensis</name>
    <dbReference type="NCBI Taxonomy" id="204798"/>
    <lineage>
        <taxon>Bacteria</taxon>
        <taxon>Bacillati</taxon>
        <taxon>Actinomycetota</taxon>
        <taxon>Actinomycetes</taxon>
        <taxon>Pseudonocardiales</taxon>
        <taxon>Pseudonocardiaceae</taxon>
        <taxon>Saccharothrix</taxon>
    </lineage>
</organism>